<sequence>WFGFLYNDTLFLKLRNSEPVARAAAGRPSSSRSRSRSRGRGRAAPNTEHTPSPSPSTSTLGTSQVAPTIPPPVALSPRPPVTDSQQVAPSPQLNANSSHESQPDPPTQQVVQIPITWDGQKGFDPDNNVCTQAISDVIELMLNKPWINYSEIPADVQDRWFQKWAEGFTWPEVRKKQIRKAYDYRAGRRYQQIMRDVRGGELQRLKWLSEMLRRQLLNKFANDRGFKKRSAVNKVI</sequence>
<protein>
    <submittedName>
        <fullName evidence="2">Uncharacterized protein</fullName>
    </submittedName>
</protein>
<dbReference type="Proteomes" id="UP001341840">
    <property type="component" value="Unassembled WGS sequence"/>
</dbReference>
<evidence type="ECO:0000256" key="1">
    <source>
        <dbReference type="SAM" id="MobiDB-lite"/>
    </source>
</evidence>
<feature type="compositionally biased region" description="Polar residues" evidence="1">
    <location>
        <begin position="82"/>
        <end position="100"/>
    </location>
</feature>
<evidence type="ECO:0000313" key="3">
    <source>
        <dbReference type="Proteomes" id="UP001341840"/>
    </source>
</evidence>
<feature type="region of interest" description="Disordered" evidence="1">
    <location>
        <begin position="20"/>
        <end position="108"/>
    </location>
</feature>
<gene>
    <name evidence="2" type="ORF">PIB30_100580</name>
</gene>
<name>A0ABU6TWN5_9FABA</name>
<reference evidence="2 3" key="1">
    <citation type="journal article" date="2023" name="Plants (Basel)">
        <title>Bridging the Gap: Combining Genomics and Transcriptomics Approaches to Understand Stylosanthes scabra, an Orphan Legume from the Brazilian Caatinga.</title>
        <authorList>
            <person name="Ferreira-Neto J.R.C."/>
            <person name="da Silva M.D."/>
            <person name="Binneck E."/>
            <person name="de Melo N.F."/>
            <person name="da Silva R.H."/>
            <person name="de Melo A.L.T.M."/>
            <person name="Pandolfi V."/>
            <person name="Bustamante F.O."/>
            <person name="Brasileiro-Vidal A.C."/>
            <person name="Benko-Iseppon A.M."/>
        </authorList>
    </citation>
    <scope>NUCLEOTIDE SEQUENCE [LARGE SCALE GENOMIC DNA]</scope>
    <source>
        <tissue evidence="2">Leaves</tissue>
    </source>
</reference>
<feature type="non-terminal residue" evidence="2">
    <location>
        <position position="1"/>
    </location>
</feature>
<dbReference type="EMBL" id="JASCZI010093446">
    <property type="protein sequence ID" value="MED6153302.1"/>
    <property type="molecule type" value="Genomic_DNA"/>
</dbReference>
<organism evidence="2 3">
    <name type="scientific">Stylosanthes scabra</name>
    <dbReference type="NCBI Taxonomy" id="79078"/>
    <lineage>
        <taxon>Eukaryota</taxon>
        <taxon>Viridiplantae</taxon>
        <taxon>Streptophyta</taxon>
        <taxon>Embryophyta</taxon>
        <taxon>Tracheophyta</taxon>
        <taxon>Spermatophyta</taxon>
        <taxon>Magnoliopsida</taxon>
        <taxon>eudicotyledons</taxon>
        <taxon>Gunneridae</taxon>
        <taxon>Pentapetalae</taxon>
        <taxon>rosids</taxon>
        <taxon>fabids</taxon>
        <taxon>Fabales</taxon>
        <taxon>Fabaceae</taxon>
        <taxon>Papilionoideae</taxon>
        <taxon>50 kb inversion clade</taxon>
        <taxon>dalbergioids sensu lato</taxon>
        <taxon>Dalbergieae</taxon>
        <taxon>Pterocarpus clade</taxon>
        <taxon>Stylosanthes</taxon>
    </lineage>
</organism>
<accession>A0ABU6TWN5</accession>
<keyword evidence="3" id="KW-1185">Reference proteome</keyword>
<evidence type="ECO:0000313" key="2">
    <source>
        <dbReference type="EMBL" id="MED6153302.1"/>
    </source>
</evidence>
<feature type="compositionally biased region" description="Pro residues" evidence="1">
    <location>
        <begin position="68"/>
        <end position="80"/>
    </location>
</feature>
<proteinExistence type="predicted"/>
<feature type="compositionally biased region" description="Low complexity" evidence="1">
    <location>
        <begin position="21"/>
        <end position="32"/>
    </location>
</feature>
<comment type="caution">
    <text evidence="2">The sequence shown here is derived from an EMBL/GenBank/DDBJ whole genome shotgun (WGS) entry which is preliminary data.</text>
</comment>